<dbReference type="InterPro" id="IPR006089">
    <property type="entry name" value="Acyl-CoA_DH_CS"/>
</dbReference>
<evidence type="ECO:0000259" key="7">
    <source>
        <dbReference type="PROSITE" id="PS50940"/>
    </source>
</evidence>
<dbReference type="EMBL" id="JABXBU010000015">
    <property type="protein sequence ID" value="KAF8788293.1"/>
    <property type="molecule type" value="Genomic_DNA"/>
</dbReference>
<dbReference type="Gene3D" id="2.170.140.10">
    <property type="entry name" value="Chitin binding domain"/>
    <property type="match status" value="3"/>
</dbReference>
<dbReference type="SUPFAM" id="SSF47203">
    <property type="entry name" value="Acyl-CoA dehydrogenase C-terminal domain-like"/>
    <property type="match status" value="1"/>
</dbReference>
<dbReference type="InterPro" id="IPR036250">
    <property type="entry name" value="AcylCo_DH-like_C"/>
</dbReference>
<accession>A0A8T0FHE7</accession>
<dbReference type="PANTHER" id="PTHR48083:SF2">
    <property type="entry name" value="MEDIUM-CHAIN SPECIFIC ACYL-COA DEHYDROGENASE, MITOCHONDRIAL"/>
    <property type="match status" value="1"/>
</dbReference>
<proteinExistence type="predicted"/>
<dbReference type="InterPro" id="IPR009100">
    <property type="entry name" value="AcylCoA_DH/oxidase_NM_dom_sf"/>
</dbReference>
<feature type="domain" description="Chitin-binding type-2" evidence="7">
    <location>
        <begin position="298"/>
        <end position="357"/>
    </location>
</feature>
<organism evidence="8 9">
    <name type="scientific">Argiope bruennichi</name>
    <name type="common">Wasp spider</name>
    <name type="synonym">Aranea bruennichi</name>
    <dbReference type="NCBI Taxonomy" id="94029"/>
    <lineage>
        <taxon>Eukaryota</taxon>
        <taxon>Metazoa</taxon>
        <taxon>Ecdysozoa</taxon>
        <taxon>Arthropoda</taxon>
        <taxon>Chelicerata</taxon>
        <taxon>Arachnida</taxon>
        <taxon>Araneae</taxon>
        <taxon>Araneomorphae</taxon>
        <taxon>Entelegynae</taxon>
        <taxon>Araneoidea</taxon>
        <taxon>Araneidae</taxon>
        <taxon>Argiope</taxon>
    </lineage>
</organism>
<dbReference type="InterPro" id="IPR006091">
    <property type="entry name" value="Acyl-CoA_Oxase/DH_mid-dom"/>
</dbReference>
<dbReference type="PROSITE" id="PS50940">
    <property type="entry name" value="CHIT_BIND_II"/>
    <property type="match status" value="3"/>
</dbReference>
<dbReference type="CDD" id="cd00567">
    <property type="entry name" value="ACAD"/>
    <property type="match status" value="1"/>
</dbReference>
<dbReference type="GO" id="GO:0051793">
    <property type="term" value="P:medium-chain fatty acid catabolic process"/>
    <property type="evidence" value="ECO:0007669"/>
    <property type="project" value="TreeGrafter"/>
</dbReference>
<dbReference type="Proteomes" id="UP000807504">
    <property type="component" value="Unassembled WGS sequence"/>
</dbReference>
<dbReference type="GO" id="GO:0008061">
    <property type="term" value="F:chitin binding"/>
    <property type="evidence" value="ECO:0007669"/>
    <property type="project" value="InterPro"/>
</dbReference>
<dbReference type="PROSITE" id="PS00072">
    <property type="entry name" value="ACYL_COA_DH_1"/>
    <property type="match status" value="1"/>
</dbReference>
<protein>
    <recommendedName>
        <fullName evidence="2">Medium-chain specific acyl-CoA dehydrogenase, mitochondrial</fullName>
    </recommendedName>
</protein>
<dbReference type="Gene3D" id="2.40.110.10">
    <property type="entry name" value="Butyryl-CoA Dehydrogenase, subunit A, domain 2"/>
    <property type="match status" value="2"/>
</dbReference>
<evidence type="ECO:0000313" key="9">
    <source>
        <dbReference type="Proteomes" id="UP000807504"/>
    </source>
</evidence>
<evidence type="ECO:0000256" key="1">
    <source>
        <dbReference type="ARBA" id="ARBA00001974"/>
    </source>
</evidence>
<evidence type="ECO:0000256" key="5">
    <source>
        <dbReference type="ARBA" id="ARBA00023002"/>
    </source>
</evidence>
<evidence type="ECO:0000256" key="4">
    <source>
        <dbReference type="ARBA" id="ARBA00022827"/>
    </source>
</evidence>
<feature type="domain" description="Chitin-binding type-2" evidence="7">
    <location>
        <begin position="371"/>
        <end position="427"/>
    </location>
</feature>
<feature type="domain" description="Chitin-binding type-2" evidence="7">
    <location>
        <begin position="428"/>
        <end position="485"/>
    </location>
</feature>
<dbReference type="GO" id="GO:0005576">
    <property type="term" value="C:extracellular region"/>
    <property type="evidence" value="ECO:0007669"/>
    <property type="project" value="InterPro"/>
</dbReference>
<keyword evidence="4" id="KW-0274">FAD</keyword>
<dbReference type="GO" id="GO:0070991">
    <property type="term" value="F:medium-chain fatty acyl-CoA dehydrogenase activity"/>
    <property type="evidence" value="ECO:0007669"/>
    <property type="project" value="TreeGrafter"/>
</dbReference>
<dbReference type="SUPFAM" id="SSF56645">
    <property type="entry name" value="Acyl-CoA dehydrogenase NM domain-like"/>
    <property type="match status" value="2"/>
</dbReference>
<evidence type="ECO:0000256" key="3">
    <source>
        <dbReference type="ARBA" id="ARBA00022630"/>
    </source>
</evidence>
<dbReference type="Gene3D" id="1.20.140.10">
    <property type="entry name" value="Butyryl-CoA Dehydrogenase, subunit A, domain 3"/>
    <property type="match status" value="1"/>
</dbReference>
<dbReference type="Pfam" id="PF01607">
    <property type="entry name" value="CBM_14"/>
    <property type="match status" value="3"/>
</dbReference>
<evidence type="ECO:0000256" key="2">
    <source>
        <dbReference type="ARBA" id="ARBA00019125"/>
    </source>
</evidence>
<dbReference type="SUPFAM" id="SSF57625">
    <property type="entry name" value="Invertebrate chitin-binding proteins"/>
    <property type="match status" value="3"/>
</dbReference>
<dbReference type="GO" id="GO:0005739">
    <property type="term" value="C:mitochondrion"/>
    <property type="evidence" value="ECO:0007669"/>
    <property type="project" value="TreeGrafter"/>
</dbReference>
<keyword evidence="3" id="KW-0285">Flavoprotein</keyword>
<keyword evidence="9" id="KW-1185">Reference proteome</keyword>
<dbReference type="InterPro" id="IPR002557">
    <property type="entry name" value="Chitin-bd_dom"/>
</dbReference>
<dbReference type="Pfam" id="PF02770">
    <property type="entry name" value="Acyl-CoA_dh_M"/>
    <property type="match status" value="1"/>
</dbReference>
<sequence>MNIKKRHYHRNGDRYFVLARTNPDPKVSAGKAFTGFVVDADTKGITKGRKEWNMGQRASNTCGVTFEDVEVPAKNVLGAEGVGFKIAMGAFDKTRPPAYCVTEPGAGSDVAGIKTRAEKKGDKYIINGQKMWITNGGVATGYFVWRALTRHKVSAGKAFTGFVVDAGTPKVFYKGDARKEQGPKVIQHFGAASAVGLAQRAFDEATKYSLERKTFGIKIADRSDSSKIFVKVPPAGEAERQGEEGGCAPNEILEKAVPQETSPQNNLSLGIMESILKIVCIISALCISAAFAQQGKNKDICRTENGFFPHEDYCDYYYECVDGVPYMQECPNGLAFSGSGRGLVDKCDYPHKVGCPGPENKRIMGQPAKGSTPCNYLFGIFPHEKSCTRYWVCWNGTGSVQMCPFSLLYNEQEHACDWPEKVPGCQQHPLCKDAPNGLKAIQGSCVRYWQCEGGYPRLQRCPAGLAFDQETVRCDWNGNVPGCEVKPEPEEVEDEVPPPRRPGANRRVTAEDETINN</sequence>
<dbReference type="AlphaFoldDB" id="A0A8T0FHE7"/>
<dbReference type="InterPro" id="IPR036508">
    <property type="entry name" value="Chitin-bd_dom_sf"/>
</dbReference>
<evidence type="ECO:0000313" key="8">
    <source>
        <dbReference type="EMBL" id="KAF8788293.1"/>
    </source>
</evidence>
<gene>
    <name evidence="8" type="ORF">HNY73_009816</name>
</gene>
<dbReference type="PANTHER" id="PTHR48083">
    <property type="entry name" value="MEDIUM-CHAIN SPECIFIC ACYL-COA DEHYDROGENASE, MITOCHONDRIAL-RELATED"/>
    <property type="match status" value="1"/>
</dbReference>
<dbReference type="InterPro" id="IPR046373">
    <property type="entry name" value="Acyl-CoA_Oxase/DH_mid-dom_sf"/>
</dbReference>
<reference evidence="8" key="1">
    <citation type="journal article" date="2020" name="bioRxiv">
        <title>Chromosome-level reference genome of the European wasp spider Argiope bruennichi: a resource for studies on range expansion and evolutionary adaptation.</title>
        <authorList>
            <person name="Sheffer M.M."/>
            <person name="Hoppe A."/>
            <person name="Krehenwinkel H."/>
            <person name="Uhl G."/>
            <person name="Kuss A.W."/>
            <person name="Jensen L."/>
            <person name="Jensen C."/>
            <person name="Gillespie R.G."/>
            <person name="Hoff K.J."/>
            <person name="Prost S."/>
        </authorList>
    </citation>
    <scope>NUCLEOTIDE SEQUENCE</scope>
</reference>
<feature type="region of interest" description="Disordered" evidence="6">
    <location>
        <begin position="485"/>
        <end position="517"/>
    </location>
</feature>
<name>A0A8T0FHE7_ARGBR</name>
<dbReference type="InterPro" id="IPR050741">
    <property type="entry name" value="Acyl-CoA_dehydrogenase"/>
</dbReference>
<keyword evidence="5" id="KW-0560">Oxidoreductase</keyword>
<reference evidence="8" key="2">
    <citation type="submission" date="2020-06" db="EMBL/GenBank/DDBJ databases">
        <authorList>
            <person name="Sheffer M."/>
        </authorList>
    </citation>
    <scope>NUCLEOTIDE SEQUENCE</scope>
</reference>
<evidence type="ECO:0000256" key="6">
    <source>
        <dbReference type="SAM" id="MobiDB-lite"/>
    </source>
</evidence>
<comment type="cofactor">
    <cofactor evidence="1">
        <name>FAD</name>
        <dbReference type="ChEBI" id="CHEBI:57692"/>
    </cofactor>
</comment>
<comment type="caution">
    <text evidence="8">The sequence shown here is derived from an EMBL/GenBank/DDBJ whole genome shotgun (WGS) entry which is preliminary data.</text>
</comment>
<dbReference type="SMART" id="SM00494">
    <property type="entry name" value="ChtBD2"/>
    <property type="match status" value="3"/>
</dbReference>